<dbReference type="InterPro" id="IPR015510">
    <property type="entry name" value="PGRP"/>
</dbReference>
<feature type="domain" description="N-acetylmuramoyl-L-alanine amidase" evidence="9">
    <location>
        <begin position="37"/>
        <end position="174"/>
    </location>
</feature>
<dbReference type="FunFam" id="3.40.80.10:FF:000001">
    <property type="entry name" value="Peptidoglycan recognition protein 1"/>
    <property type="match status" value="1"/>
</dbReference>
<evidence type="ECO:0000256" key="2">
    <source>
        <dbReference type="ARBA" id="ARBA00022588"/>
    </source>
</evidence>
<dbReference type="EMBL" id="WJQU01000001">
    <property type="protein sequence ID" value="KAJ6647479.1"/>
    <property type="molecule type" value="Genomic_DNA"/>
</dbReference>
<dbReference type="SMART" id="SM00701">
    <property type="entry name" value="PGRP"/>
    <property type="match status" value="1"/>
</dbReference>
<gene>
    <name evidence="11" type="primary">PGRP-2</name>
    <name evidence="11" type="ORF">Bhyg_02702</name>
</gene>
<dbReference type="Gene3D" id="3.40.80.10">
    <property type="entry name" value="Peptidoglycan recognition protein-like"/>
    <property type="match status" value="1"/>
</dbReference>
<dbReference type="SMART" id="SM00644">
    <property type="entry name" value="Ami_2"/>
    <property type="match status" value="1"/>
</dbReference>
<evidence type="ECO:0000256" key="3">
    <source>
        <dbReference type="ARBA" id="ARBA00022729"/>
    </source>
</evidence>
<dbReference type="Pfam" id="PF01510">
    <property type="entry name" value="Amidase_2"/>
    <property type="match status" value="1"/>
</dbReference>
<reference evidence="11" key="1">
    <citation type="submission" date="2022-07" db="EMBL/GenBank/DDBJ databases">
        <authorList>
            <person name="Trinca V."/>
            <person name="Uliana J.V.C."/>
            <person name="Torres T.T."/>
            <person name="Ward R.J."/>
            <person name="Monesi N."/>
        </authorList>
    </citation>
    <scope>NUCLEOTIDE SEQUENCE</scope>
    <source>
        <strain evidence="11">HSMRA1968</strain>
        <tissue evidence="11">Whole embryos</tissue>
    </source>
</reference>
<keyword evidence="4 6" id="KW-0391">Immunity</keyword>
<dbReference type="GO" id="GO:0042834">
    <property type="term" value="F:peptidoglycan binding"/>
    <property type="evidence" value="ECO:0007669"/>
    <property type="project" value="InterPro"/>
</dbReference>
<evidence type="ECO:0000259" key="9">
    <source>
        <dbReference type="SMART" id="SM00644"/>
    </source>
</evidence>
<accession>A0A9Q0NDR7</accession>
<name>A0A9Q0NDR7_9DIPT</name>
<dbReference type="GO" id="GO:0009253">
    <property type="term" value="P:peptidoglycan catabolic process"/>
    <property type="evidence" value="ECO:0007669"/>
    <property type="project" value="InterPro"/>
</dbReference>
<feature type="signal peptide" evidence="8">
    <location>
        <begin position="1"/>
        <end position="18"/>
    </location>
</feature>
<keyword evidence="5 7" id="KW-1015">Disulfide bond</keyword>
<feature type="chain" id="PRO_5040304790" description="Peptidoglycan-recognition protein" evidence="8">
    <location>
        <begin position="19"/>
        <end position="191"/>
    </location>
</feature>
<evidence type="ECO:0000313" key="12">
    <source>
        <dbReference type="Proteomes" id="UP001151699"/>
    </source>
</evidence>
<dbReference type="PANTHER" id="PTHR11022">
    <property type="entry name" value="PEPTIDOGLYCAN RECOGNITION PROTEIN"/>
    <property type="match status" value="1"/>
</dbReference>
<dbReference type="GO" id="GO:0045087">
    <property type="term" value="P:innate immune response"/>
    <property type="evidence" value="ECO:0007669"/>
    <property type="project" value="UniProtKB-KW"/>
</dbReference>
<evidence type="ECO:0000256" key="7">
    <source>
        <dbReference type="PIRSR" id="PIRSR037945-1"/>
    </source>
</evidence>
<dbReference type="GO" id="GO:0008745">
    <property type="term" value="F:N-acetylmuramoyl-L-alanine amidase activity"/>
    <property type="evidence" value="ECO:0007669"/>
    <property type="project" value="InterPro"/>
</dbReference>
<evidence type="ECO:0000259" key="10">
    <source>
        <dbReference type="SMART" id="SM00701"/>
    </source>
</evidence>
<dbReference type="InterPro" id="IPR017331">
    <property type="entry name" value="Peptidoglycan_recognition"/>
</dbReference>
<evidence type="ECO:0000256" key="1">
    <source>
        <dbReference type="ARBA" id="ARBA00007553"/>
    </source>
</evidence>
<dbReference type="InterPro" id="IPR006619">
    <property type="entry name" value="PGRP_domain_met/bac"/>
</dbReference>
<comment type="caution">
    <text evidence="11">The sequence shown here is derived from an EMBL/GenBank/DDBJ whole genome shotgun (WGS) entry which is preliminary data.</text>
</comment>
<feature type="disulfide bond" evidence="7">
    <location>
        <begin position="25"/>
        <end position="148"/>
    </location>
</feature>
<keyword evidence="3 8" id="KW-0732">Signal</keyword>
<keyword evidence="2 6" id="KW-0399">Innate immunity</keyword>
<feature type="disulfide bond" evidence="7">
    <location>
        <begin position="62"/>
        <end position="68"/>
    </location>
</feature>
<dbReference type="AlphaFoldDB" id="A0A9Q0NDR7"/>
<keyword evidence="12" id="KW-1185">Reference proteome</keyword>
<evidence type="ECO:0000256" key="4">
    <source>
        <dbReference type="ARBA" id="ARBA00022859"/>
    </source>
</evidence>
<proteinExistence type="inferred from homology"/>
<dbReference type="PANTHER" id="PTHR11022:SF74">
    <property type="entry name" value="PEPTIDOGLYCAN-RECOGNITION PROTEIN SA"/>
    <property type="match status" value="1"/>
</dbReference>
<dbReference type="SUPFAM" id="SSF55846">
    <property type="entry name" value="N-acetylmuramoyl-L-alanine amidase-like"/>
    <property type="match status" value="1"/>
</dbReference>
<feature type="domain" description="Peptidoglycan recognition protein family" evidence="10">
    <location>
        <begin position="26"/>
        <end position="168"/>
    </location>
</feature>
<comment type="similarity">
    <text evidence="1 6">Belongs to the N-acetylmuramoyl-L-alanine amidase 2 family.</text>
</comment>
<dbReference type="InterPro" id="IPR036505">
    <property type="entry name" value="Amidase/PGRP_sf"/>
</dbReference>
<sequence length="191" mass="21052">MKQVISLLVIVAISLTVADDEEAICPTLVTKQEWGGIKAVHVPYQIIPVPNVIIHHTVTGACSTKAECGSIIGNIQNRHMDVLNFDDIGYNFLIGNDGRVYQGAGWHIEGAHTYRWNKKSIGIAFVGDFSSELPVPSALQAAKNLIKCGVATGEIDQNYKLYGARQLVPTESPGVDLYREIKEWDNWSSTW</sequence>
<evidence type="ECO:0000313" key="11">
    <source>
        <dbReference type="EMBL" id="KAJ6647479.1"/>
    </source>
</evidence>
<dbReference type="OrthoDB" id="10001926at2759"/>
<dbReference type="Proteomes" id="UP001151699">
    <property type="component" value="Chromosome A"/>
</dbReference>
<dbReference type="InterPro" id="IPR002502">
    <property type="entry name" value="Amidase_domain"/>
</dbReference>
<evidence type="ECO:0000256" key="5">
    <source>
        <dbReference type="ARBA" id="ARBA00023157"/>
    </source>
</evidence>
<evidence type="ECO:0000256" key="8">
    <source>
        <dbReference type="SAM" id="SignalP"/>
    </source>
</evidence>
<evidence type="ECO:0000256" key="6">
    <source>
        <dbReference type="PIRNR" id="PIRNR037945"/>
    </source>
</evidence>
<dbReference type="GO" id="GO:0008270">
    <property type="term" value="F:zinc ion binding"/>
    <property type="evidence" value="ECO:0007669"/>
    <property type="project" value="InterPro"/>
</dbReference>
<organism evidence="11 12">
    <name type="scientific">Pseudolycoriella hygida</name>
    <dbReference type="NCBI Taxonomy" id="35572"/>
    <lineage>
        <taxon>Eukaryota</taxon>
        <taxon>Metazoa</taxon>
        <taxon>Ecdysozoa</taxon>
        <taxon>Arthropoda</taxon>
        <taxon>Hexapoda</taxon>
        <taxon>Insecta</taxon>
        <taxon>Pterygota</taxon>
        <taxon>Neoptera</taxon>
        <taxon>Endopterygota</taxon>
        <taxon>Diptera</taxon>
        <taxon>Nematocera</taxon>
        <taxon>Sciaroidea</taxon>
        <taxon>Sciaridae</taxon>
        <taxon>Pseudolycoriella</taxon>
    </lineage>
</organism>
<dbReference type="PIRSF" id="PIRSF037945">
    <property type="entry name" value="PGRPs"/>
    <property type="match status" value="1"/>
</dbReference>
<protein>
    <recommendedName>
        <fullName evidence="6">Peptidoglycan-recognition protein</fullName>
    </recommendedName>
</protein>
<dbReference type="CDD" id="cd06583">
    <property type="entry name" value="PGRP"/>
    <property type="match status" value="1"/>
</dbReference>